<organism evidence="1 2">
    <name type="scientific">Parageobacillus toebii NBRC 107807</name>
    <dbReference type="NCBI Taxonomy" id="1223503"/>
    <lineage>
        <taxon>Bacteria</taxon>
        <taxon>Bacillati</taxon>
        <taxon>Bacillota</taxon>
        <taxon>Bacilli</taxon>
        <taxon>Bacillales</taxon>
        <taxon>Anoxybacillaceae</taxon>
        <taxon>Parageobacillus</taxon>
    </lineage>
</organism>
<dbReference type="Gene3D" id="4.10.280.10">
    <property type="entry name" value="Helix-loop-helix DNA-binding domain"/>
    <property type="match status" value="1"/>
</dbReference>
<dbReference type="InterPro" id="IPR053028">
    <property type="entry name" value="Spo0E-like_phosphatase"/>
</dbReference>
<comment type="caution">
    <text evidence="1">The sequence shown here is derived from an EMBL/GenBank/DDBJ whole genome shotgun (WGS) entry which is preliminary data.</text>
</comment>
<dbReference type="Proteomes" id="UP000613002">
    <property type="component" value="Unassembled WGS sequence"/>
</dbReference>
<protein>
    <recommendedName>
        <fullName evidence="3">Aspartyl-phosphate phosphatase Spo0E family protein</fullName>
    </recommendedName>
</protein>
<dbReference type="SUPFAM" id="SSF140500">
    <property type="entry name" value="BAS1536-like"/>
    <property type="match status" value="1"/>
</dbReference>
<evidence type="ECO:0000313" key="2">
    <source>
        <dbReference type="Proteomes" id="UP000613002"/>
    </source>
</evidence>
<dbReference type="GO" id="GO:0043937">
    <property type="term" value="P:regulation of sporulation"/>
    <property type="evidence" value="ECO:0007669"/>
    <property type="project" value="InterPro"/>
</dbReference>
<dbReference type="PANTHER" id="PTHR41263">
    <property type="entry name" value="ASPARTYL-PHOSPHATE PHOSPHATASE YISI"/>
    <property type="match status" value="1"/>
</dbReference>
<sequence length="65" mass="7523">MILVTVNAMVILIEEKRQQMIELALTYGFTAKETIECSQELDELINRYLRETATIEHSFLPVPPQ</sequence>
<dbReference type="InterPro" id="IPR037208">
    <property type="entry name" value="Spo0E-like_sf"/>
</dbReference>
<evidence type="ECO:0000313" key="1">
    <source>
        <dbReference type="EMBL" id="MBB3868321.1"/>
    </source>
</evidence>
<reference evidence="1 2" key="1">
    <citation type="submission" date="2020-08" db="EMBL/GenBank/DDBJ databases">
        <title>Genomic Encyclopedia of Type Strains, Phase IV (KMG-IV): sequencing the most valuable type-strain genomes for metagenomic binning, comparative biology and taxonomic classification.</title>
        <authorList>
            <person name="Goeker M."/>
        </authorList>
    </citation>
    <scope>NUCLEOTIDE SEQUENCE [LARGE SCALE GENOMIC DNA]</scope>
    <source>
        <strain evidence="1 2">DSM 14590</strain>
    </source>
</reference>
<dbReference type="InterPro" id="IPR018540">
    <property type="entry name" value="Spo0E-like"/>
</dbReference>
<dbReference type="AlphaFoldDB" id="A0AA89T757"/>
<dbReference type="RefSeq" id="WP_174525693.1">
    <property type="nucleotide sequence ID" value="NZ_BDAQ01000003.1"/>
</dbReference>
<accession>A0AA89T757</accession>
<gene>
    <name evidence="1" type="ORF">HNR78_001202</name>
</gene>
<dbReference type="EMBL" id="JACICZ010000003">
    <property type="protein sequence ID" value="MBB3868321.1"/>
    <property type="molecule type" value="Genomic_DNA"/>
</dbReference>
<name>A0AA89T757_9BACL</name>
<dbReference type="Pfam" id="PF09388">
    <property type="entry name" value="SpoOE-like"/>
    <property type="match status" value="1"/>
</dbReference>
<proteinExistence type="predicted"/>
<keyword evidence="2" id="KW-1185">Reference proteome</keyword>
<dbReference type="GO" id="GO:0046983">
    <property type="term" value="F:protein dimerization activity"/>
    <property type="evidence" value="ECO:0007669"/>
    <property type="project" value="InterPro"/>
</dbReference>
<dbReference type="GeneID" id="94901095"/>
<dbReference type="PANTHER" id="PTHR41263:SF1">
    <property type="entry name" value="ASPARTYL-PHOSPHATE PHOSPHATASE YISI"/>
    <property type="match status" value="1"/>
</dbReference>
<dbReference type="InterPro" id="IPR036638">
    <property type="entry name" value="HLH_DNA-bd_sf"/>
</dbReference>
<evidence type="ECO:0008006" key="3">
    <source>
        <dbReference type="Google" id="ProtNLM"/>
    </source>
</evidence>